<organism evidence="7 8">
    <name type="scientific">Pelagibius litoralis</name>
    <dbReference type="NCBI Taxonomy" id="374515"/>
    <lineage>
        <taxon>Bacteria</taxon>
        <taxon>Pseudomonadati</taxon>
        <taxon>Pseudomonadota</taxon>
        <taxon>Alphaproteobacteria</taxon>
        <taxon>Rhodospirillales</taxon>
        <taxon>Rhodovibrionaceae</taxon>
        <taxon>Pelagibius</taxon>
    </lineage>
</organism>
<dbReference type="Pfam" id="PF01507">
    <property type="entry name" value="PAPS_reduct"/>
    <property type="match status" value="1"/>
</dbReference>
<keyword evidence="4" id="KW-0408">Iron</keyword>
<proteinExistence type="inferred from homology"/>
<comment type="catalytic activity">
    <reaction evidence="4">
        <text>[thioredoxin]-disulfide + sulfite + AMP + 2 H(+) = adenosine 5'-phosphosulfate + [thioredoxin]-dithiol</text>
        <dbReference type="Rhea" id="RHEA:21976"/>
        <dbReference type="Rhea" id="RHEA-COMP:10698"/>
        <dbReference type="Rhea" id="RHEA-COMP:10700"/>
        <dbReference type="ChEBI" id="CHEBI:15378"/>
        <dbReference type="ChEBI" id="CHEBI:17359"/>
        <dbReference type="ChEBI" id="CHEBI:29950"/>
        <dbReference type="ChEBI" id="CHEBI:50058"/>
        <dbReference type="ChEBI" id="CHEBI:58243"/>
        <dbReference type="ChEBI" id="CHEBI:456215"/>
        <dbReference type="EC" id="1.8.4.10"/>
    </reaction>
</comment>
<dbReference type="AlphaFoldDB" id="A0A967KDA1"/>
<dbReference type="GO" id="GO:0019379">
    <property type="term" value="P:sulfate assimilation, phosphoadenylyl sulfate reduction by phosphoadenylyl-sulfate reductase (thioredoxin)"/>
    <property type="evidence" value="ECO:0007669"/>
    <property type="project" value="UniProtKB-UniRule"/>
</dbReference>
<sequence length="248" mass="27147">MIRPAANQDLDLRLRERARLLELRYGGCDSRGILSAAINEIFDGRIAVVSSFGAESAVLLDLVAQVDPATPVVFLETGKHFPETLAYRDQLVAHLGLSAVRSISPTADDLAWADADGTLWRRNPDLCCRLRKVLPLERGLSGFSAWINGRKRFQGGLRGSIPVFEASQGRIKVNPLAAWDPQRIQQVFRQRGLPAHPLAAEGYLSIGCAPCTFKGNGQAGSRSGRWQGREKTECGIHQGPRAQRSRAP</sequence>
<comment type="similarity">
    <text evidence="1 4">Belongs to the PAPS reductase family. CysH subfamily.</text>
</comment>
<comment type="subcellular location">
    <subcellularLocation>
        <location evidence="4">Cytoplasm</location>
    </subcellularLocation>
</comment>
<evidence type="ECO:0000256" key="2">
    <source>
        <dbReference type="ARBA" id="ARBA00023002"/>
    </source>
</evidence>
<evidence type="ECO:0000313" key="8">
    <source>
        <dbReference type="Proteomes" id="UP000761264"/>
    </source>
</evidence>
<dbReference type="GO" id="GO:0005737">
    <property type="term" value="C:cytoplasm"/>
    <property type="evidence" value="ECO:0007669"/>
    <property type="project" value="UniProtKB-SubCell"/>
</dbReference>
<gene>
    <name evidence="4" type="primary">cysH</name>
    <name evidence="7" type="ORF">HBA54_16005</name>
</gene>
<feature type="domain" description="Phosphoadenosine phosphosulphate reductase" evidence="6">
    <location>
        <begin position="46"/>
        <end position="212"/>
    </location>
</feature>
<dbReference type="GO" id="GO:0046872">
    <property type="term" value="F:metal ion binding"/>
    <property type="evidence" value="ECO:0007669"/>
    <property type="project" value="UniProtKB-KW"/>
</dbReference>
<feature type="region of interest" description="Disordered" evidence="5">
    <location>
        <begin position="219"/>
        <end position="248"/>
    </location>
</feature>
<feature type="binding site" evidence="4">
    <location>
        <position position="127"/>
    </location>
    <ligand>
        <name>[4Fe-4S] cluster</name>
        <dbReference type="ChEBI" id="CHEBI:49883"/>
    </ligand>
</feature>
<keyword evidence="4" id="KW-0411">Iron-sulfur</keyword>
<dbReference type="GO" id="GO:0043866">
    <property type="term" value="F:adenylyl-sulfate reductase (thioredoxin) activity"/>
    <property type="evidence" value="ECO:0007669"/>
    <property type="project" value="UniProtKB-EC"/>
</dbReference>
<dbReference type="NCBIfam" id="TIGR00434">
    <property type="entry name" value="cysH"/>
    <property type="match status" value="1"/>
</dbReference>
<dbReference type="InterPro" id="IPR004511">
    <property type="entry name" value="PAPS/APS_Rdtase"/>
</dbReference>
<dbReference type="GO" id="GO:0051539">
    <property type="term" value="F:4 iron, 4 sulfur cluster binding"/>
    <property type="evidence" value="ECO:0007669"/>
    <property type="project" value="UniProtKB-UniRule"/>
</dbReference>
<dbReference type="HAMAP" id="MF_00063">
    <property type="entry name" value="CysH"/>
    <property type="match status" value="1"/>
</dbReference>
<feature type="binding site" evidence="4">
    <location>
        <position position="211"/>
    </location>
    <ligand>
        <name>[4Fe-4S] cluster</name>
        <dbReference type="ChEBI" id="CHEBI:49883"/>
    </ligand>
</feature>
<evidence type="ECO:0000256" key="4">
    <source>
        <dbReference type="HAMAP-Rule" id="MF_00063"/>
    </source>
</evidence>
<dbReference type="EMBL" id="JAAQPH010000012">
    <property type="protein sequence ID" value="NIA70110.1"/>
    <property type="molecule type" value="Genomic_DNA"/>
</dbReference>
<dbReference type="SUPFAM" id="SSF52402">
    <property type="entry name" value="Adenine nucleotide alpha hydrolases-like"/>
    <property type="match status" value="1"/>
</dbReference>
<dbReference type="EC" id="1.8.4.10" evidence="4"/>
<evidence type="ECO:0000256" key="5">
    <source>
        <dbReference type="SAM" id="MobiDB-lite"/>
    </source>
</evidence>
<dbReference type="PANTHER" id="PTHR46509:SF1">
    <property type="entry name" value="PHOSPHOADENOSINE PHOSPHOSULFATE REDUCTASE"/>
    <property type="match status" value="1"/>
</dbReference>
<evidence type="ECO:0000313" key="7">
    <source>
        <dbReference type="EMBL" id="NIA70110.1"/>
    </source>
</evidence>
<keyword evidence="4" id="KW-0963">Cytoplasm</keyword>
<name>A0A967KDA1_9PROT</name>
<feature type="binding site" evidence="4">
    <location>
        <position position="208"/>
    </location>
    <ligand>
        <name>[4Fe-4S] cluster</name>
        <dbReference type="ChEBI" id="CHEBI:49883"/>
    </ligand>
</feature>
<dbReference type="InterPro" id="IPR002500">
    <property type="entry name" value="PAPS_reduct_dom"/>
</dbReference>
<dbReference type="NCBIfam" id="NF002537">
    <property type="entry name" value="PRK02090.1"/>
    <property type="match status" value="1"/>
</dbReference>
<dbReference type="Gene3D" id="3.40.50.620">
    <property type="entry name" value="HUPs"/>
    <property type="match status" value="1"/>
</dbReference>
<comment type="cofactor">
    <cofactor evidence="4">
        <name>[4Fe-4S] cluster</name>
        <dbReference type="ChEBI" id="CHEBI:49883"/>
    </cofactor>
    <text evidence="4">Binds 1 [4Fe-4S] cluster per subunit.</text>
</comment>
<evidence type="ECO:0000256" key="1">
    <source>
        <dbReference type="ARBA" id="ARBA00009732"/>
    </source>
</evidence>
<dbReference type="GO" id="GO:0070814">
    <property type="term" value="P:hydrogen sulfide biosynthetic process"/>
    <property type="evidence" value="ECO:0007669"/>
    <property type="project" value="UniProtKB-UniRule"/>
</dbReference>
<accession>A0A967KDA1</accession>
<dbReference type="Proteomes" id="UP000761264">
    <property type="component" value="Unassembled WGS sequence"/>
</dbReference>
<comment type="caution">
    <text evidence="7">The sequence shown here is derived from an EMBL/GenBank/DDBJ whole genome shotgun (WGS) entry which is preliminary data.</text>
</comment>
<keyword evidence="2 4" id="KW-0560">Oxidoreductase</keyword>
<dbReference type="InterPro" id="IPR014729">
    <property type="entry name" value="Rossmann-like_a/b/a_fold"/>
</dbReference>
<dbReference type="PIRSF" id="PIRSF000857">
    <property type="entry name" value="PAPS_reductase"/>
    <property type="match status" value="1"/>
</dbReference>
<keyword evidence="8" id="KW-1185">Reference proteome</keyword>
<evidence type="ECO:0000259" key="6">
    <source>
        <dbReference type="Pfam" id="PF01507"/>
    </source>
</evidence>
<reference evidence="7" key="1">
    <citation type="submission" date="2020-03" db="EMBL/GenBank/DDBJ databases">
        <title>Genome of Pelagibius litoralis DSM 21314T.</title>
        <authorList>
            <person name="Wang G."/>
        </authorList>
    </citation>
    <scope>NUCLEOTIDE SEQUENCE</scope>
    <source>
        <strain evidence="7">DSM 21314</strain>
    </source>
</reference>
<keyword evidence="4" id="KW-0479">Metal-binding</keyword>
<feature type="binding site" evidence="4">
    <location>
        <position position="128"/>
    </location>
    <ligand>
        <name>[4Fe-4S] cluster</name>
        <dbReference type="ChEBI" id="CHEBI:49883"/>
    </ligand>
</feature>
<evidence type="ECO:0000256" key="3">
    <source>
        <dbReference type="ARBA" id="ARBA00024327"/>
    </source>
</evidence>
<comment type="function">
    <text evidence="4">Catalyzes the formation of sulfite from adenosine 5'-phosphosulfate (APS) using thioredoxin as an electron donor.</text>
</comment>
<comment type="pathway">
    <text evidence="3 4">Sulfur metabolism; hydrogen sulfide biosynthesis; sulfite from sulfate.</text>
</comment>
<protein>
    <recommendedName>
        <fullName evidence="4">Adenosine 5'-phosphosulfate reductase</fullName>
        <shortName evidence="4">APS reductase</shortName>
        <ecNumber evidence="4">1.8.4.10</ecNumber>
    </recommendedName>
    <alternativeName>
        <fullName evidence="4">5'-adenylylsulfate reductase</fullName>
    </alternativeName>
    <alternativeName>
        <fullName evidence="4">Thioredoxin-dependent 5'-adenylylsulfate reductase</fullName>
    </alternativeName>
</protein>
<feature type="active site" description="Nucleophile; cysteine thiosulfonate intermediate" evidence="4">
    <location>
        <position position="234"/>
    </location>
</feature>
<dbReference type="PANTHER" id="PTHR46509">
    <property type="entry name" value="PHOSPHOADENOSINE PHOSPHOSULFATE REDUCTASE"/>
    <property type="match status" value="1"/>
</dbReference>
<dbReference type="GO" id="GO:0004604">
    <property type="term" value="F:phosphoadenylyl-sulfate reductase (thioredoxin) activity"/>
    <property type="evidence" value="ECO:0007669"/>
    <property type="project" value="UniProtKB-UniRule"/>
</dbReference>